<comment type="similarity">
    <text evidence="2">Belongs to the class-I pyridoxal-phosphate-dependent aminotransferase family.</text>
</comment>
<evidence type="ECO:0000313" key="8">
    <source>
        <dbReference type="EMBL" id="PMP81756.1"/>
    </source>
</evidence>
<dbReference type="Pfam" id="PF00155">
    <property type="entry name" value="Aminotran_1_2"/>
    <property type="match status" value="1"/>
</dbReference>
<proteinExistence type="inferred from homology"/>
<evidence type="ECO:0000259" key="7">
    <source>
        <dbReference type="Pfam" id="PF00155"/>
    </source>
</evidence>
<evidence type="ECO:0000256" key="6">
    <source>
        <dbReference type="ARBA" id="ARBA00022898"/>
    </source>
</evidence>
<dbReference type="PANTHER" id="PTHR42790">
    <property type="entry name" value="AMINOTRANSFERASE"/>
    <property type="match status" value="1"/>
</dbReference>
<dbReference type="Gene3D" id="3.40.640.10">
    <property type="entry name" value="Type I PLP-dependent aspartate aminotransferase-like (Major domain)"/>
    <property type="match status" value="1"/>
</dbReference>
<evidence type="ECO:0000256" key="2">
    <source>
        <dbReference type="ARBA" id="ARBA00007441"/>
    </source>
</evidence>
<dbReference type="Gene3D" id="3.90.1150.10">
    <property type="entry name" value="Aspartate Aminotransferase, domain 1"/>
    <property type="match status" value="1"/>
</dbReference>
<evidence type="ECO:0000256" key="4">
    <source>
        <dbReference type="ARBA" id="ARBA00022576"/>
    </source>
</evidence>
<dbReference type="AlphaFoldDB" id="A0A2J6X5D2"/>
<dbReference type="EMBL" id="PNIQ01000512">
    <property type="protein sequence ID" value="PMP81756.1"/>
    <property type="molecule type" value="Genomic_DNA"/>
</dbReference>
<dbReference type="GO" id="GO:0030170">
    <property type="term" value="F:pyridoxal phosphate binding"/>
    <property type="evidence" value="ECO:0007669"/>
    <property type="project" value="InterPro"/>
</dbReference>
<gene>
    <name evidence="8" type="ORF">C0184_07760</name>
</gene>
<accession>A0A2J6X5D2</accession>
<dbReference type="SUPFAM" id="SSF53383">
    <property type="entry name" value="PLP-dependent transferases"/>
    <property type="match status" value="1"/>
</dbReference>
<comment type="cofactor">
    <cofactor evidence="1">
        <name>pyridoxal 5'-phosphate</name>
        <dbReference type="ChEBI" id="CHEBI:597326"/>
    </cofactor>
</comment>
<keyword evidence="5 8" id="KW-0808">Transferase</keyword>
<evidence type="ECO:0000256" key="3">
    <source>
        <dbReference type="ARBA" id="ARBA00011738"/>
    </source>
</evidence>
<dbReference type="InterPro" id="IPR015424">
    <property type="entry name" value="PyrdxlP-dep_Trfase"/>
</dbReference>
<dbReference type="PANTHER" id="PTHR42790:SF19">
    <property type="entry name" value="KYNURENINE_ALPHA-AMINOADIPATE AMINOTRANSFERASE, MITOCHONDRIAL"/>
    <property type="match status" value="1"/>
</dbReference>
<dbReference type="InterPro" id="IPR015421">
    <property type="entry name" value="PyrdxlP-dep_Trfase_major"/>
</dbReference>
<dbReference type="InterPro" id="IPR004839">
    <property type="entry name" value="Aminotransferase_I/II_large"/>
</dbReference>
<dbReference type="CDD" id="cd00609">
    <property type="entry name" value="AAT_like"/>
    <property type="match status" value="1"/>
</dbReference>
<organism evidence="8 9">
    <name type="scientific">Chloroflexus aggregans</name>
    <dbReference type="NCBI Taxonomy" id="152260"/>
    <lineage>
        <taxon>Bacteria</taxon>
        <taxon>Bacillati</taxon>
        <taxon>Chloroflexota</taxon>
        <taxon>Chloroflexia</taxon>
        <taxon>Chloroflexales</taxon>
        <taxon>Chloroflexineae</taxon>
        <taxon>Chloroflexaceae</taxon>
        <taxon>Chloroflexus</taxon>
    </lineage>
</organism>
<dbReference type="InterPro" id="IPR050859">
    <property type="entry name" value="Class-I_PLP-dep_aminotransf"/>
</dbReference>
<dbReference type="GO" id="GO:0008483">
    <property type="term" value="F:transaminase activity"/>
    <property type="evidence" value="ECO:0007669"/>
    <property type="project" value="UniProtKB-KW"/>
</dbReference>
<comment type="caution">
    <text evidence="8">The sequence shown here is derived from an EMBL/GenBank/DDBJ whole genome shotgun (WGS) entry which is preliminary data.</text>
</comment>
<sequence length="398" mass="43105">MSSTVDRLTDLFATRVREIVPPLFGAAGEPVRPLISLAYGLADPALFPRAELMAAATQVLAYEAAESLNYAMSYPGLTDQIVARLQAEGVDAQPEQVLVGYGSGQILALLPEIFVEPGDIVIIEGPSFLGAVKRFVQSGARLITVPVDEHGMNVTVLADVLCRLAAEGRRPKFIYTIPTFHNPTGVTLSLDRRRQLVTLAAEYGVPVIEDDAYIDLRFSGEPLPSLAALDQAGWVIRVGTYSKILAPGLRIGWVHARREIIDRLLMVKAEGTTGPFITRVVARYCADGRLERHITELRRHYAAKCHVMVSAIQRYFPAEAHFVRPEGGFFIWVTLPSGVSAQALLTAAHARGTEFLPGSACFAEPGQGDNAIRLAFSLQSSERIEQGIAAIGAAFGDL</sequence>
<dbReference type="Proteomes" id="UP000243376">
    <property type="component" value="Unassembled WGS sequence"/>
</dbReference>
<name>A0A2J6X5D2_9CHLR</name>
<evidence type="ECO:0000313" key="9">
    <source>
        <dbReference type="Proteomes" id="UP000243376"/>
    </source>
</evidence>
<keyword evidence="6" id="KW-0663">Pyridoxal phosphate</keyword>
<comment type="subunit">
    <text evidence="3">Homodimer.</text>
</comment>
<evidence type="ECO:0000256" key="1">
    <source>
        <dbReference type="ARBA" id="ARBA00001933"/>
    </source>
</evidence>
<dbReference type="FunFam" id="3.40.640.10:FF:000053">
    <property type="entry name" value="Aminotransferase, class I"/>
    <property type="match status" value="1"/>
</dbReference>
<protein>
    <submittedName>
        <fullName evidence="8">PLP-dependent aminotransferase family protein</fullName>
    </submittedName>
</protein>
<feature type="domain" description="Aminotransferase class I/classII large" evidence="7">
    <location>
        <begin position="75"/>
        <end position="390"/>
    </location>
</feature>
<evidence type="ECO:0000256" key="5">
    <source>
        <dbReference type="ARBA" id="ARBA00022679"/>
    </source>
</evidence>
<dbReference type="InterPro" id="IPR015422">
    <property type="entry name" value="PyrdxlP-dep_Trfase_small"/>
</dbReference>
<keyword evidence="4 8" id="KW-0032">Aminotransferase</keyword>
<reference evidence="8 9" key="1">
    <citation type="submission" date="2018-01" db="EMBL/GenBank/DDBJ databases">
        <title>Metagenomic assembled genomes from two thermal pools in the Uzon Caldera, Kamchatka, Russia.</title>
        <authorList>
            <person name="Wilkins L."/>
            <person name="Ettinger C."/>
        </authorList>
    </citation>
    <scope>NUCLEOTIDE SEQUENCE [LARGE SCALE GENOMIC DNA]</scope>
    <source>
        <strain evidence="8">ZAV-02</strain>
    </source>
</reference>
<dbReference type="GO" id="GO:1901605">
    <property type="term" value="P:alpha-amino acid metabolic process"/>
    <property type="evidence" value="ECO:0007669"/>
    <property type="project" value="TreeGrafter"/>
</dbReference>